<keyword evidence="1" id="KW-0805">Transcription regulation</keyword>
<organism evidence="5 6">
    <name type="scientific">Edaphosphingomonas fennica</name>
    <dbReference type="NCBI Taxonomy" id="114404"/>
    <lineage>
        <taxon>Bacteria</taxon>
        <taxon>Pseudomonadati</taxon>
        <taxon>Pseudomonadota</taxon>
        <taxon>Alphaproteobacteria</taxon>
        <taxon>Sphingomonadales</taxon>
        <taxon>Rhizorhabdaceae</taxon>
        <taxon>Edaphosphingomonas</taxon>
    </lineage>
</organism>
<feature type="domain" description="HTH araC/xylS-type" evidence="4">
    <location>
        <begin position="193"/>
        <end position="291"/>
    </location>
</feature>
<protein>
    <submittedName>
        <fullName evidence="5">AraC family transcriptional regulator</fullName>
    </submittedName>
</protein>
<proteinExistence type="predicted"/>
<evidence type="ECO:0000259" key="4">
    <source>
        <dbReference type="PROSITE" id="PS01124"/>
    </source>
</evidence>
<dbReference type="PANTHER" id="PTHR43436">
    <property type="entry name" value="ARAC-FAMILY TRANSCRIPTIONAL REGULATOR"/>
    <property type="match status" value="1"/>
</dbReference>
<keyword evidence="2" id="KW-0238">DNA-binding</keyword>
<name>A0A2T4I7R5_9SPHN</name>
<dbReference type="GO" id="GO:0043565">
    <property type="term" value="F:sequence-specific DNA binding"/>
    <property type="evidence" value="ECO:0007669"/>
    <property type="project" value="InterPro"/>
</dbReference>
<dbReference type="InterPro" id="IPR018060">
    <property type="entry name" value="HTH_AraC"/>
</dbReference>
<dbReference type="PROSITE" id="PS00041">
    <property type="entry name" value="HTH_ARAC_FAMILY_1"/>
    <property type="match status" value="1"/>
</dbReference>
<dbReference type="EMBL" id="PHHF01000008">
    <property type="protein sequence ID" value="PTD27351.1"/>
    <property type="molecule type" value="Genomic_DNA"/>
</dbReference>
<dbReference type="PANTHER" id="PTHR43436:SF1">
    <property type="entry name" value="TRANSCRIPTIONAL REGULATORY PROTEIN"/>
    <property type="match status" value="1"/>
</dbReference>
<evidence type="ECO:0000313" key="6">
    <source>
        <dbReference type="Proteomes" id="UP000241206"/>
    </source>
</evidence>
<comment type="caution">
    <text evidence="5">The sequence shown here is derived from an EMBL/GenBank/DDBJ whole genome shotgun (WGS) entry which is preliminary data.</text>
</comment>
<dbReference type="Pfam" id="PF06719">
    <property type="entry name" value="AraC_N"/>
    <property type="match status" value="1"/>
</dbReference>
<gene>
    <name evidence="5" type="ORF">CV103_02295</name>
</gene>
<dbReference type="SMART" id="SM00342">
    <property type="entry name" value="HTH_ARAC"/>
    <property type="match status" value="1"/>
</dbReference>
<keyword evidence="3" id="KW-0804">Transcription</keyword>
<dbReference type="GO" id="GO:0003700">
    <property type="term" value="F:DNA-binding transcription factor activity"/>
    <property type="evidence" value="ECO:0007669"/>
    <property type="project" value="InterPro"/>
</dbReference>
<dbReference type="SUPFAM" id="SSF46689">
    <property type="entry name" value="Homeodomain-like"/>
    <property type="match status" value="2"/>
</dbReference>
<dbReference type="AlphaFoldDB" id="A0A2T4I7R5"/>
<dbReference type="PROSITE" id="PS01124">
    <property type="entry name" value="HTH_ARAC_FAMILY_2"/>
    <property type="match status" value="1"/>
</dbReference>
<dbReference type="RefSeq" id="WP_107393856.1">
    <property type="nucleotide sequence ID" value="NZ_PHHF01000008.1"/>
</dbReference>
<evidence type="ECO:0000256" key="2">
    <source>
        <dbReference type="ARBA" id="ARBA00023125"/>
    </source>
</evidence>
<sequence>MMPEIGRAIEAYTLRHPGEKPWMTQIEGLILLRADHEDQPKHIISRPALCVVAQGAKWTSFGDKRHIYRAGQALLINIETPSVGRITEASPEAPFLGAVIELDPAILREVYDGMPDPPMSQVEVGRGAFVLEAMDPQVEDCVLRLLRLLDHPRAIPLIAPMIRRELAYWLLSGPHGAMLAELTLGRERAAPIMRTIHRLREEFNAPFRVSDLAAEVHLSPSAFHRQFKAVTSMTPLQYQKQLRLLEARRMILSEGAKVESAAFATGYESPSQFSREYARMFGRPPKRDASITKGLPQWA</sequence>
<dbReference type="Gene3D" id="1.10.10.60">
    <property type="entry name" value="Homeodomain-like"/>
    <property type="match status" value="2"/>
</dbReference>
<dbReference type="InterPro" id="IPR018062">
    <property type="entry name" value="HTH_AraC-typ_CS"/>
</dbReference>
<dbReference type="Pfam" id="PF12833">
    <property type="entry name" value="HTH_18"/>
    <property type="match status" value="1"/>
</dbReference>
<keyword evidence="6" id="KW-1185">Reference proteome</keyword>
<reference evidence="5 6" key="1">
    <citation type="submission" date="2017-11" db="EMBL/GenBank/DDBJ databases">
        <title>Sphingomonas oleivorans sp. nov., isolated from oil-contaminated soil.</title>
        <authorList>
            <person name="Wang L."/>
            <person name="Chen L."/>
        </authorList>
    </citation>
    <scope>NUCLEOTIDE SEQUENCE [LARGE SCALE GENOMIC DNA]</scope>
    <source>
        <strain evidence="5 6">K101</strain>
    </source>
</reference>
<evidence type="ECO:0000256" key="3">
    <source>
        <dbReference type="ARBA" id="ARBA00023163"/>
    </source>
</evidence>
<accession>A0A2T4I7R5</accession>
<evidence type="ECO:0000256" key="1">
    <source>
        <dbReference type="ARBA" id="ARBA00023015"/>
    </source>
</evidence>
<evidence type="ECO:0000313" key="5">
    <source>
        <dbReference type="EMBL" id="PTD27351.1"/>
    </source>
</evidence>
<dbReference type="InterPro" id="IPR009594">
    <property type="entry name" value="Tscrpt_reg_HTH_AraC_N"/>
</dbReference>
<dbReference type="Proteomes" id="UP000241206">
    <property type="component" value="Unassembled WGS sequence"/>
</dbReference>
<dbReference type="InterPro" id="IPR009057">
    <property type="entry name" value="Homeodomain-like_sf"/>
</dbReference>